<gene>
    <name evidence="2" type="primary">crt</name>
    <name evidence="2" type="ORF">SPIL2461_LOCUS15093</name>
</gene>
<name>A0A812U4Y0_SYMPI</name>
<evidence type="ECO:0000256" key="1">
    <source>
        <dbReference type="SAM" id="MobiDB-lite"/>
    </source>
</evidence>
<keyword evidence="3" id="KW-1185">Reference proteome</keyword>
<organism evidence="2 3">
    <name type="scientific">Symbiodinium pilosum</name>
    <name type="common">Dinoflagellate</name>
    <dbReference type="NCBI Taxonomy" id="2952"/>
    <lineage>
        <taxon>Eukaryota</taxon>
        <taxon>Sar</taxon>
        <taxon>Alveolata</taxon>
        <taxon>Dinophyceae</taxon>
        <taxon>Suessiales</taxon>
        <taxon>Symbiodiniaceae</taxon>
        <taxon>Symbiodinium</taxon>
    </lineage>
</organism>
<dbReference type="EMBL" id="CAJNIZ010036113">
    <property type="protein sequence ID" value="CAE7563648.1"/>
    <property type="molecule type" value="Genomic_DNA"/>
</dbReference>
<sequence>MAEPDEPHCDWRESLAALRGLVGPHASEKQLENQLKRFSNDPRKAANGYFRSACSLGLPFDFDPRPLSIPRRAPSVYQSNDGRQPQHGAGWQELEPPFFPAAFFLQVTDCRALLAVSHELHVRVARDEAFWTRALRTVFGEVRPLT</sequence>
<feature type="region of interest" description="Disordered" evidence="1">
    <location>
        <begin position="71"/>
        <end position="91"/>
    </location>
</feature>
<protein>
    <submittedName>
        <fullName evidence="2">Crt protein</fullName>
    </submittedName>
</protein>
<dbReference type="Proteomes" id="UP000649617">
    <property type="component" value="Unassembled WGS sequence"/>
</dbReference>
<evidence type="ECO:0000313" key="2">
    <source>
        <dbReference type="EMBL" id="CAE7563648.1"/>
    </source>
</evidence>
<dbReference type="AlphaFoldDB" id="A0A812U4Y0"/>
<reference evidence="2" key="1">
    <citation type="submission" date="2021-02" db="EMBL/GenBank/DDBJ databases">
        <authorList>
            <person name="Dougan E. K."/>
            <person name="Rhodes N."/>
            <person name="Thang M."/>
            <person name="Chan C."/>
        </authorList>
    </citation>
    <scope>NUCLEOTIDE SEQUENCE</scope>
</reference>
<comment type="caution">
    <text evidence="2">The sequence shown here is derived from an EMBL/GenBank/DDBJ whole genome shotgun (WGS) entry which is preliminary data.</text>
</comment>
<proteinExistence type="predicted"/>
<evidence type="ECO:0000313" key="3">
    <source>
        <dbReference type="Proteomes" id="UP000649617"/>
    </source>
</evidence>
<accession>A0A812U4Y0</accession>